<dbReference type="EMBL" id="SUNJ01010733">
    <property type="protein sequence ID" value="TPP59428.1"/>
    <property type="molecule type" value="Genomic_DNA"/>
</dbReference>
<name>A0A504YN99_FASGI</name>
<dbReference type="AlphaFoldDB" id="A0A504YN99"/>
<feature type="region of interest" description="Disordered" evidence="1">
    <location>
        <begin position="91"/>
        <end position="112"/>
    </location>
</feature>
<evidence type="ECO:0008006" key="5">
    <source>
        <dbReference type="Google" id="ProtNLM"/>
    </source>
</evidence>
<dbReference type="OrthoDB" id="10419337at2759"/>
<reference evidence="3 4" key="1">
    <citation type="submission" date="2019-04" db="EMBL/GenBank/DDBJ databases">
        <title>Annotation for the trematode Fasciola gigantica.</title>
        <authorList>
            <person name="Choi Y.-J."/>
        </authorList>
    </citation>
    <scope>NUCLEOTIDE SEQUENCE [LARGE SCALE GENOMIC DNA]</scope>
    <source>
        <strain evidence="3">Uganda_cow_1</strain>
    </source>
</reference>
<gene>
    <name evidence="3" type="ORF">FGIG_03147</name>
</gene>
<proteinExistence type="predicted"/>
<evidence type="ECO:0000256" key="1">
    <source>
        <dbReference type="SAM" id="MobiDB-lite"/>
    </source>
</evidence>
<organism evidence="3 4">
    <name type="scientific">Fasciola gigantica</name>
    <name type="common">Giant liver fluke</name>
    <dbReference type="NCBI Taxonomy" id="46835"/>
    <lineage>
        <taxon>Eukaryota</taxon>
        <taxon>Metazoa</taxon>
        <taxon>Spiralia</taxon>
        <taxon>Lophotrochozoa</taxon>
        <taxon>Platyhelminthes</taxon>
        <taxon>Trematoda</taxon>
        <taxon>Digenea</taxon>
        <taxon>Plagiorchiida</taxon>
        <taxon>Echinostomata</taxon>
        <taxon>Echinostomatoidea</taxon>
        <taxon>Fasciolidae</taxon>
        <taxon>Fasciola</taxon>
    </lineage>
</organism>
<evidence type="ECO:0000256" key="2">
    <source>
        <dbReference type="SAM" id="Phobius"/>
    </source>
</evidence>
<evidence type="ECO:0000313" key="4">
    <source>
        <dbReference type="Proteomes" id="UP000316759"/>
    </source>
</evidence>
<keyword evidence="2" id="KW-1133">Transmembrane helix</keyword>
<comment type="caution">
    <text evidence="3">The sequence shown here is derived from an EMBL/GenBank/DDBJ whole genome shotgun (WGS) entry which is preliminary data.</text>
</comment>
<feature type="transmembrane region" description="Helical" evidence="2">
    <location>
        <begin position="17"/>
        <end position="37"/>
    </location>
</feature>
<keyword evidence="4" id="KW-1185">Reference proteome</keyword>
<evidence type="ECO:0000313" key="3">
    <source>
        <dbReference type="EMBL" id="TPP59428.1"/>
    </source>
</evidence>
<protein>
    <recommendedName>
        <fullName evidence="5">Transmembrane protein</fullName>
    </recommendedName>
</protein>
<sequence length="112" mass="12995">MSITGQIHPFHGLGKPALITFFLFTLGFGLVAIEWFMPNQFKLSLSVSIEENERLAQQWIRVQRRLTTCALVGMFCLIAKWAHARHERIRARRVQPTNRSEPVDQEMTEKTN</sequence>
<keyword evidence="2" id="KW-0812">Transmembrane</keyword>
<dbReference type="Proteomes" id="UP000316759">
    <property type="component" value="Unassembled WGS sequence"/>
</dbReference>
<accession>A0A504YN99</accession>
<keyword evidence="2" id="KW-0472">Membrane</keyword>